<accession>O26062</accession>
<evidence type="ECO:0000313" key="1">
    <source>
        <dbReference type="EMBL" id="AAD08578.1"/>
    </source>
</evidence>
<dbReference type="Proteomes" id="UP000000429">
    <property type="component" value="Chromosome"/>
</dbReference>
<reference evidence="1 2" key="1">
    <citation type="journal article" date="1997" name="Nature">
        <title>The complete genome sequence of the gastric pathogen Helicobacter pylori.</title>
        <authorList>
            <person name="Tomb J.-F."/>
            <person name="White O."/>
            <person name="Kerlavage A.R."/>
            <person name="Clayton R.A."/>
            <person name="Sutton G.G."/>
            <person name="Fleischmann R.D."/>
            <person name="Ketchum K.A."/>
            <person name="Klenk H.P."/>
            <person name="Gill S."/>
            <person name="Dougherty B.A."/>
            <person name="Nelson K."/>
            <person name="Quackenbush J."/>
            <person name="Zhou L."/>
            <person name="Kirkness E.F."/>
            <person name="Peterson S."/>
            <person name="Loftus B."/>
            <person name="Richardson D."/>
            <person name="Dodson R."/>
            <person name="Khalak H.G."/>
            <person name="Glodek A."/>
            <person name="McKenney K."/>
            <person name="Fitzegerald L.M."/>
            <person name="Lee N."/>
            <person name="Adams M.D."/>
            <person name="Hickey E.K."/>
            <person name="Berg D.E."/>
            <person name="Gocayne J.D."/>
            <person name="Utterback T.R."/>
            <person name="Peterson J.D."/>
            <person name="Kelley J.M."/>
            <person name="Karp P.D."/>
            <person name="Smith H.O."/>
            <person name="Fraser C.M."/>
            <person name="Venter J.C."/>
        </authorList>
    </citation>
    <scope>NUCLEOTIDE SEQUENCE [LARGE SCALE GENOMIC DNA]</scope>
    <source>
        <strain evidence="2">ATCC 700392 / 26695</strain>
    </source>
</reference>
<evidence type="ECO:0000313" key="2">
    <source>
        <dbReference type="Proteomes" id="UP000000429"/>
    </source>
</evidence>
<organism evidence="1 2">
    <name type="scientific">Helicobacter pylori (strain ATCC 700392 / 26695)</name>
    <name type="common">Campylobacter pylori</name>
    <dbReference type="NCBI Taxonomy" id="85962"/>
    <lineage>
        <taxon>Bacteria</taxon>
        <taxon>Pseudomonadati</taxon>
        <taxon>Campylobacterota</taxon>
        <taxon>Epsilonproteobacteria</taxon>
        <taxon>Campylobacterales</taxon>
        <taxon>Helicobacteraceae</taxon>
        <taxon>Helicobacter</taxon>
    </lineage>
</organism>
<dbReference type="EnsemblBacteria" id="AAD08578">
    <property type="protein sequence ID" value="AAD08578"/>
    <property type="gene ID" value="HP_1536"/>
</dbReference>
<dbReference type="InParanoid" id="O26062"/>
<protein>
    <submittedName>
        <fullName evidence="1">Uncharacterized protein</fullName>
    </submittedName>
</protein>
<keyword evidence="2" id="KW-1185">Reference proteome</keyword>
<dbReference type="EMBL" id="AE000511">
    <property type="protein sequence ID" value="AAD08578.1"/>
    <property type="molecule type" value="Genomic_DNA"/>
</dbReference>
<dbReference type="AlphaFoldDB" id="O26062"/>
<gene>
    <name evidence="1" type="ordered locus">HP_1536</name>
</gene>
<sequence length="18" mass="2296">MKKYCRFLNHPSRNPKYL</sequence>
<proteinExistence type="predicted"/>
<dbReference type="KEGG" id="hpy:HP_1536"/>
<name>O26062_HELPY</name>
<dbReference type="PIR" id="H64711">
    <property type="entry name" value="H64711"/>
</dbReference>
<dbReference type="IntAct" id="O26062">
    <property type="interactions" value="1"/>
</dbReference>